<evidence type="ECO:0000313" key="2">
    <source>
        <dbReference type="EMBL" id="NYI09543.1"/>
    </source>
</evidence>
<comment type="caution">
    <text evidence="2">The sequence shown here is derived from an EMBL/GenBank/DDBJ whole genome shotgun (WGS) entry which is preliminary data.</text>
</comment>
<keyword evidence="3" id="KW-1185">Reference proteome</keyword>
<evidence type="ECO:0000256" key="1">
    <source>
        <dbReference type="SAM" id="Phobius"/>
    </source>
</evidence>
<dbReference type="Pfam" id="PF09489">
    <property type="entry name" value="CbtB"/>
    <property type="match status" value="1"/>
</dbReference>
<dbReference type="Proteomes" id="UP000537326">
    <property type="component" value="Unassembled WGS sequence"/>
</dbReference>
<keyword evidence="1" id="KW-0812">Transmembrane</keyword>
<keyword evidence="1" id="KW-1133">Transmembrane helix</keyword>
<name>A0A7Y9YC90_9ACTN</name>
<gene>
    <name evidence="2" type="ORF">BKA05_001058</name>
</gene>
<evidence type="ECO:0000313" key="3">
    <source>
        <dbReference type="Proteomes" id="UP000537326"/>
    </source>
</evidence>
<accession>A0A7Y9YC90</accession>
<protein>
    <submittedName>
        <fullName evidence="2">Cobalt transporter subunit CbtB</fullName>
    </submittedName>
</protein>
<proteinExistence type="predicted"/>
<reference evidence="2 3" key="1">
    <citation type="submission" date="2020-07" db="EMBL/GenBank/DDBJ databases">
        <title>Sequencing the genomes of 1000 actinobacteria strains.</title>
        <authorList>
            <person name="Klenk H.-P."/>
        </authorList>
    </citation>
    <scope>NUCLEOTIDE SEQUENCE [LARGE SCALE GENOMIC DNA]</scope>
    <source>
        <strain evidence="2 3">DSM 18248</strain>
    </source>
</reference>
<feature type="transmembrane region" description="Helical" evidence="1">
    <location>
        <begin position="25"/>
        <end position="45"/>
    </location>
</feature>
<dbReference type="EMBL" id="JACBZI010000001">
    <property type="protein sequence ID" value="NYI09543.1"/>
    <property type="molecule type" value="Genomic_DNA"/>
</dbReference>
<keyword evidence="1" id="KW-0472">Membrane</keyword>
<dbReference type="AlphaFoldDB" id="A0A7Y9YC90"/>
<organism evidence="2 3">
    <name type="scientific">Nocardioides marinus</name>
    <dbReference type="NCBI Taxonomy" id="374514"/>
    <lineage>
        <taxon>Bacteria</taxon>
        <taxon>Bacillati</taxon>
        <taxon>Actinomycetota</taxon>
        <taxon>Actinomycetes</taxon>
        <taxon>Propionibacteriales</taxon>
        <taxon>Nocardioidaceae</taxon>
        <taxon>Nocardioides</taxon>
    </lineage>
</organism>
<sequence length="74" mass="7829">MSQSALPISAAPLSEQLAPVPLRELAPWTVLLATLGLLVLFFVGVDQGAVSVPSGSFVHELTHDGRHLLGYPCH</sequence>
<dbReference type="InterPro" id="IPR012667">
    <property type="entry name" value="CbtB_put"/>
</dbReference>
<dbReference type="RefSeq" id="WP_179530498.1">
    <property type="nucleotide sequence ID" value="NZ_BAAAPP010000012.1"/>
</dbReference>